<reference evidence="2 3" key="1">
    <citation type="submission" date="2018-11" db="EMBL/GenBank/DDBJ databases">
        <title>Genomic Encyclopedia of Type Strains, Phase IV (KMG-IV): sequencing the most valuable type-strain genomes for metagenomic binning, comparative biology and taxonomic classification.</title>
        <authorList>
            <person name="Goeker M."/>
        </authorList>
    </citation>
    <scope>NUCLEOTIDE SEQUENCE [LARGE SCALE GENOMIC DNA]</scope>
    <source>
        <strain evidence="2 3">DSM 5900</strain>
    </source>
</reference>
<dbReference type="RefSeq" id="WP_123688292.1">
    <property type="nucleotide sequence ID" value="NZ_AP019700.1"/>
</dbReference>
<dbReference type="SUPFAM" id="SSF54909">
    <property type="entry name" value="Dimeric alpha+beta barrel"/>
    <property type="match status" value="1"/>
</dbReference>
<comment type="caution">
    <text evidence="2">The sequence shown here is derived from an EMBL/GenBank/DDBJ whole genome shotgun (WGS) entry which is preliminary data.</text>
</comment>
<sequence length="80" mass="8858">MQTIFVMVKCELGRAYAVADEAVMGVEQVSEVHSISGQYDLLVKCYLPDGMDIGHFVTERIQTLPGIKDTFTLIAFKAFA</sequence>
<protein>
    <submittedName>
        <fullName evidence="2">AsnC-like helix-turn-helix protein</fullName>
    </submittedName>
</protein>
<evidence type="ECO:0000313" key="2">
    <source>
        <dbReference type="EMBL" id="ROQ01548.1"/>
    </source>
</evidence>
<dbReference type="Pfam" id="PF01037">
    <property type="entry name" value="AsnC_trans_reg"/>
    <property type="match status" value="1"/>
</dbReference>
<dbReference type="InterPro" id="IPR019887">
    <property type="entry name" value="Tscrpt_reg_AsnC/Lrp_C"/>
</dbReference>
<organism evidence="2 3">
    <name type="scientific">Stella humosa</name>
    <dbReference type="NCBI Taxonomy" id="94"/>
    <lineage>
        <taxon>Bacteria</taxon>
        <taxon>Pseudomonadati</taxon>
        <taxon>Pseudomonadota</taxon>
        <taxon>Alphaproteobacteria</taxon>
        <taxon>Rhodospirillales</taxon>
        <taxon>Stellaceae</taxon>
        <taxon>Stella</taxon>
    </lineage>
</organism>
<dbReference type="AlphaFoldDB" id="A0A3N1MD78"/>
<dbReference type="InterPro" id="IPR011008">
    <property type="entry name" value="Dimeric_a/b-barrel"/>
</dbReference>
<dbReference type="Gene3D" id="3.30.70.920">
    <property type="match status" value="1"/>
</dbReference>
<proteinExistence type="predicted"/>
<evidence type="ECO:0000313" key="3">
    <source>
        <dbReference type="Proteomes" id="UP000278222"/>
    </source>
</evidence>
<feature type="domain" description="Transcription regulator AsnC/Lrp ligand binding" evidence="1">
    <location>
        <begin position="6"/>
        <end position="77"/>
    </location>
</feature>
<name>A0A3N1MD78_9PROT</name>
<evidence type="ECO:0000259" key="1">
    <source>
        <dbReference type="Pfam" id="PF01037"/>
    </source>
</evidence>
<keyword evidence="3" id="KW-1185">Reference proteome</keyword>
<dbReference type="Proteomes" id="UP000278222">
    <property type="component" value="Unassembled WGS sequence"/>
</dbReference>
<dbReference type="EMBL" id="RJKX01000011">
    <property type="protein sequence ID" value="ROQ01548.1"/>
    <property type="molecule type" value="Genomic_DNA"/>
</dbReference>
<dbReference type="OrthoDB" id="9799041at2"/>
<accession>A0A3N1MD78</accession>
<gene>
    <name evidence="2" type="ORF">EDC65_0728</name>
</gene>